<dbReference type="Gene3D" id="2.40.30.170">
    <property type="match status" value="1"/>
</dbReference>
<proteinExistence type="predicted"/>
<dbReference type="Gene3D" id="2.40.50.100">
    <property type="match status" value="1"/>
</dbReference>
<comment type="caution">
    <text evidence="3">The sequence shown here is derived from an EMBL/GenBank/DDBJ whole genome shotgun (WGS) entry which is preliminary data.</text>
</comment>
<name>A0A2R5FAT6_9PROT</name>
<accession>A0A2R5FAT6</accession>
<dbReference type="GO" id="GO:0005886">
    <property type="term" value="C:plasma membrane"/>
    <property type="evidence" value="ECO:0007669"/>
    <property type="project" value="TreeGrafter"/>
</dbReference>
<dbReference type="AlphaFoldDB" id="A0A2R5FAT6"/>
<evidence type="ECO:0000256" key="1">
    <source>
        <dbReference type="SAM" id="Coils"/>
    </source>
</evidence>
<evidence type="ECO:0000313" key="3">
    <source>
        <dbReference type="EMBL" id="GBG15135.1"/>
    </source>
</evidence>
<dbReference type="PANTHER" id="PTHR30438:SF2">
    <property type="entry name" value="MEMBRANE PROTEIN"/>
    <property type="match status" value="1"/>
</dbReference>
<keyword evidence="4" id="KW-1185">Reference proteome</keyword>
<dbReference type="RefSeq" id="WP_109016291.1">
    <property type="nucleotide sequence ID" value="NZ_BDOQ01000013.1"/>
</dbReference>
<dbReference type="InterPro" id="IPR006311">
    <property type="entry name" value="TAT_signal"/>
</dbReference>
<dbReference type="PROSITE" id="PS51318">
    <property type="entry name" value="TAT"/>
    <property type="match status" value="1"/>
</dbReference>
<dbReference type="Proteomes" id="UP000245081">
    <property type="component" value="Unassembled WGS sequence"/>
</dbReference>
<keyword evidence="1" id="KW-0175">Coiled coil</keyword>
<feature type="domain" description="Multidrug resistance protein MdtA-like alpha-helical hairpin" evidence="2">
    <location>
        <begin position="132"/>
        <end position="194"/>
    </location>
</feature>
<dbReference type="Pfam" id="PF25876">
    <property type="entry name" value="HH_MFP_RND"/>
    <property type="match status" value="1"/>
</dbReference>
<feature type="coiled-coil region" evidence="1">
    <location>
        <begin position="89"/>
        <end position="238"/>
    </location>
</feature>
<dbReference type="InterPro" id="IPR058624">
    <property type="entry name" value="MdtA-like_HH"/>
</dbReference>
<organism evidence="3 4">
    <name type="scientific">Novimethylophilus kurashikiensis</name>
    <dbReference type="NCBI Taxonomy" id="1825523"/>
    <lineage>
        <taxon>Bacteria</taxon>
        <taxon>Pseudomonadati</taxon>
        <taxon>Pseudomonadota</taxon>
        <taxon>Betaproteobacteria</taxon>
        <taxon>Nitrosomonadales</taxon>
        <taxon>Methylophilaceae</taxon>
        <taxon>Novimethylophilus</taxon>
    </lineage>
</organism>
<gene>
    <name evidence="3" type="primary">ybhG</name>
    <name evidence="3" type="ORF">NMK_2738</name>
</gene>
<sequence length="386" mass="41248">MSPARRRLMVFLLAGAGLALAGGWAWQHFKPAALPSSIVSGNGRIEGTEVDIAAKSAGRLLDVLVNEGDFVEAGQIVAHMDTAAQQAELRQMQAKVMEAKSAIAAADAQTAQRRQAEATARSLIAQRKRAKTTVQAQLAQRQSEVEFARNELKRSEELVAKGFITEQRLDSDRTRLQSANAALDAAQSQMAEADAAIDAASSQAAEANAAISASISQVEQAKAALVAAQAAADKLATDIEDGVLKATRGGRVQYRLAEPGEVLGAGGKVLTILDVSDVYMTFFLPETVAGKVAIGAESRLVLDAIPQYVIPAQVSFVASSAQFTPKTVETRTEREKLVFRVKARIEPQLLQKYRTRVKTGLPGVAYVRLDDATPWPAQLQVKLPPP</sequence>
<evidence type="ECO:0000313" key="4">
    <source>
        <dbReference type="Proteomes" id="UP000245081"/>
    </source>
</evidence>
<dbReference type="PANTHER" id="PTHR30438">
    <property type="entry name" value="36 KDA ANTIGEN-RELATED"/>
    <property type="match status" value="1"/>
</dbReference>
<evidence type="ECO:0000259" key="2">
    <source>
        <dbReference type="Pfam" id="PF25876"/>
    </source>
</evidence>
<protein>
    <submittedName>
        <fullName evidence="3">HlyD family secretion protein</fullName>
    </submittedName>
</protein>
<dbReference type="OrthoDB" id="9813967at2"/>
<reference evidence="3 4" key="1">
    <citation type="journal article" date="2018" name="Environ. Microbiol.">
        <title>Isolation and genomic characterization of Novimethylophilus kurashikiensis gen. nov. sp. nov., a new lanthanide-dependent methylotrophic species of Methylophilaceae.</title>
        <authorList>
            <person name="Lv H."/>
            <person name="Sahin N."/>
            <person name="Tani A."/>
        </authorList>
    </citation>
    <scope>NUCLEOTIDE SEQUENCE [LARGE SCALE GENOMIC DNA]</scope>
    <source>
        <strain evidence="3 4">La2-4</strain>
    </source>
</reference>
<dbReference type="Gene3D" id="1.10.287.470">
    <property type="entry name" value="Helix hairpin bin"/>
    <property type="match status" value="2"/>
</dbReference>
<dbReference type="PRINTS" id="PR01490">
    <property type="entry name" value="RTXTOXIND"/>
</dbReference>
<dbReference type="SUPFAM" id="SSF111369">
    <property type="entry name" value="HlyD-like secretion proteins"/>
    <property type="match status" value="3"/>
</dbReference>
<dbReference type="EMBL" id="BDOQ01000013">
    <property type="protein sequence ID" value="GBG15135.1"/>
    <property type="molecule type" value="Genomic_DNA"/>
</dbReference>